<comment type="caution">
    <text evidence="11">Lacks conserved residue(s) required for the propagation of feature annotation.</text>
</comment>
<evidence type="ECO:0000256" key="9">
    <source>
        <dbReference type="ARBA" id="ARBA00022975"/>
    </source>
</evidence>
<dbReference type="PIRSF" id="PIRSF005650">
    <property type="entry name" value="Uridylate_kin"/>
    <property type="match status" value="1"/>
</dbReference>
<dbReference type="Gene3D" id="3.40.1160.10">
    <property type="entry name" value="Acetylglutamate kinase-like"/>
    <property type="match status" value="1"/>
</dbReference>
<evidence type="ECO:0000256" key="10">
    <source>
        <dbReference type="ARBA" id="ARBA00047767"/>
    </source>
</evidence>
<dbReference type="RefSeq" id="WP_174629264.1">
    <property type="nucleotide sequence ID" value="NZ_CP049074.1"/>
</dbReference>
<evidence type="ECO:0000256" key="8">
    <source>
        <dbReference type="ARBA" id="ARBA00022840"/>
    </source>
</evidence>
<evidence type="ECO:0000256" key="4">
    <source>
        <dbReference type="ARBA" id="ARBA00022490"/>
    </source>
</evidence>
<dbReference type="GO" id="GO:0044210">
    <property type="term" value="P:'de novo' CTP biosynthetic process"/>
    <property type="evidence" value="ECO:0007669"/>
    <property type="project" value="UniProtKB-UniRule"/>
</dbReference>
<gene>
    <name evidence="11" type="primary">pyrH</name>
    <name evidence="13" type="ORF">GWK48_02425</name>
</gene>
<keyword evidence="5 11" id="KW-0808">Transferase</keyword>
<evidence type="ECO:0000256" key="2">
    <source>
        <dbReference type="ARBA" id="ARBA00004791"/>
    </source>
</evidence>
<comment type="subcellular location">
    <subcellularLocation>
        <location evidence="1 11">Cytoplasm</location>
    </subcellularLocation>
</comment>
<dbReference type="InterPro" id="IPR011818">
    <property type="entry name" value="Uridylate_kinase_arch/spir"/>
</dbReference>
<evidence type="ECO:0000256" key="1">
    <source>
        <dbReference type="ARBA" id="ARBA00004496"/>
    </source>
</evidence>
<dbReference type="Proteomes" id="UP000509301">
    <property type="component" value="Chromosome"/>
</dbReference>
<dbReference type="NCBIfam" id="TIGR02076">
    <property type="entry name" value="pyrH_arch"/>
    <property type="match status" value="1"/>
</dbReference>
<feature type="binding site" evidence="11">
    <location>
        <position position="146"/>
    </location>
    <ligand>
        <name>ATP</name>
        <dbReference type="ChEBI" id="CHEBI:30616"/>
    </ligand>
</feature>
<evidence type="ECO:0000313" key="13">
    <source>
        <dbReference type="EMBL" id="QKQ99401.1"/>
    </source>
</evidence>
<comment type="activity regulation">
    <text evidence="11">Inhibited by UTP.</text>
</comment>
<feature type="binding site" evidence="11">
    <location>
        <position position="46"/>
    </location>
    <ligand>
        <name>ATP</name>
        <dbReference type="ChEBI" id="CHEBI:30616"/>
    </ligand>
</feature>
<evidence type="ECO:0000256" key="5">
    <source>
        <dbReference type="ARBA" id="ARBA00022679"/>
    </source>
</evidence>
<feature type="binding site" evidence="11">
    <location>
        <position position="63"/>
    </location>
    <ligand>
        <name>UMP</name>
        <dbReference type="ChEBI" id="CHEBI:57865"/>
    </ligand>
</feature>
<dbReference type="InterPro" id="IPR001048">
    <property type="entry name" value="Asp/Glu/Uridylate_kinase"/>
</dbReference>
<dbReference type="EMBL" id="CP049074">
    <property type="protein sequence ID" value="QKQ99401.1"/>
    <property type="molecule type" value="Genomic_DNA"/>
</dbReference>
<feature type="domain" description="Aspartate/glutamate/uridylate kinase" evidence="12">
    <location>
        <begin position="1"/>
        <end position="200"/>
    </location>
</feature>
<evidence type="ECO:0000256" key="3">
    <source>
        <dbReference type="ARBA" id="ARBA00007614"/>
    </source>
</evidence>
<dbReference type="KEGG" id="mten:GWK48_02425"/>
<keyword evidence="14" id="KW-1185">Reference proteome</keyword>
<reference evidence="13 14" key="1">
    <citation type="submission" date="2020-02" db="EMBL/GenBank/DDBJ databases">
        <title>Comparative genome analysis reveals the metabolism and evolution of the thermophilic archaeal genus Metallosphaera.</title>
        <authorList>
            <person name="Jiang C."/>
        </authorList>
    </citation>
    <scope>NUCLEOTIDE SEQUENCE [LARGE SCALE GENOMIC DNA]</scope>
    <source>
        <strain evidence="13 14">Ric-A</strain>
    </source>
</reference>
<comment type="function">
    <text evidence="11">Catalyzes the reversible phosphorylation of UMP to UDP.</text>
</comment>
<keyword evidence="9 11" id="KW-0665">Pyrimidine biosynthesis</keyword>
<dbReference type="GeneID" id="55640767"/>
<dbReference type="OrthoDB" id="372251at2157"/>
<feature type="binding site" evidence="11">
    <location>
        <position position="143"/>
    </location>
    <ligand>
        <name>ATP</name>
        <dbReference type="ChEBI" id="CHEBI:30616"/>
    </ligand>
</feature>
<keyword evidence="4 11" id="KW-0963">Cytoplasm</keyword>
<accession>A0A6N0NRR0</accession>
<comment type="subunit">
    <text evidence="11">Homohexamer.</text>
</comment>
<dbReference type="GO" id="GO:0033862">
    <property type="term" value="F:UMP kinase activity"/>
    <property type="evidence" value="ECO:0007669"/>
    <property type="project" value="UniProtKB-EC"/>
</dbReference>
<dbReference type="GO" id="GO:0005524">
    <property type="term" value="F:ATP binding"/>
    <property type="evidence" value="ECO:0007669"/>
    <property type="project" value="UniProtKB-KW"/>
</dbReference>
<dbReference type="AlphaFoldDB" id="A0A6N0NRR0"/>
<dbReference type="UniPathway" id="UPA00159">
    <property type="reaction ID" value="UER00275"/>
</dbReference>
<evidence type="ECO:0000259" key="12">
    <source>
        <dbReference type="Pfam" id="PF00696"/>
    </source>
</evidence>
<evidence type="ECO:0000256" key="7">
    <source>
        <dbReference type="ARBA" id="ARBA00022777"/>
    </source>
</evidence>
<feature type="binding site" evidence="11">
    <location>
        <position position="42"/>
    </location>
    <ligand>
        <name>ATP</name>
        <dbReference type="ChEBI" id="CHEBI:30616"/>
    </ligand>
</feature>
<organism evidence="13 14">
    <name type="scientific">Metallosphaera tengchongensis</name>
    <dbReference type="NCBI Taxonomy" id="1532350"/>
    <lineage>
        <taxon>Archaea</taxon>
        <taxon>Thermoproteota</taxon>
        <taxon>Thermoprotei</taxon>
        <taxon>Sulfolobales</taxon>
        <taxon>Sulfolobaceae</taxon>
        <taxon>Metallosphaera</taxon>
    </lineage>
</organism>
<feature type="binding site" evidence="11">
    <location>
        <position position="137"/>
    </location>
    <ligand>
        <name>ATP</name>
        <dbReference type="ChEBI" id="CHEBI:30616"/>
    </ligand>
</feature>
<keyword evidence="7 11" id="KW-0418">Kinase</keyword>
<comment type="similarity">
    <text evidence="3 11">Belongs to the UMP kinase family.</text>
</comment>
<keyword evidence="6 11" id="KW-0547">Nucleotide-binding</keyword>
<feature type="binding site" evidence="11">
    <location>
        <begin position="6"/>
        <end position="10"/>
    </location>
    <ligand>
        <name>ATP</name>
        <dbReference type="ChEBI" id="CHEBI:30616"/>
    </ligand>
</feature>
<comment type="catalytic activity">
    <reaction evidence="10 11">
        <text>UMP + ATP = UDP + ADP</text>
        <dbReference type="Rhea" id="RHEA:24400"/>
        <dbReference type="ChEBI" id="CHEBI:30616"/>
        <dbReference type="ChEBI" id="CHEBI:57865"/>
        <dbReference type="ChEBI" id="CHEBI:58223"/>
        <dbReference type="ChEBI" id="CHEBI:456216"/>
        <dbReference type="EC" id="2.7.4.22"/>
    </reaction>
</comment>
<keyword evidence="8 11" id="KW-0067">ATP-binding</keyword>
<dbReference type="HAMAP" id="MF_01220_A">
    <property type="entry name" value="PyrH_A"/>
    <property type="match status" value="1"/>
</dbReference>
<feature type="binding site" evidence="11">
    <location>
        <begin position="111"/>
        <end position="117"/>
    </location>
    <ligand>
        <name>UMP</name>
        <dbReference type="ChEBI" id="CHEBI:57865"/>
    </ligand>
</feature>
<dbReference type="InterPro" id="IPR011817">
    <property type="entry name" value="Uridylate_kinase"/>
</dbReference>
<dbReference type="SUPFAM" id="SSF53633">
    <property type="entry name" value="Carbamate kinase-like"/>
    <property type="match status" value="1"/>
</dbReference>
<evidence type="ECO:0000256" key="11">
    <source>
        <dbReference type="HAMAP-Rule" id="MF_01220"/>
    </source>
</evidence>
<dbReference type="CDD" id="cd04253">
    <property type="entry name" value="AAK_UMPK-PyrH-Pf"/>
    <property type="match status" value="1"/>
</dbReference>
<dbReference type="GO" id="GO:0005737">
    <property type="term" value="C:cytoplasm"/>
    <property type="evidence" value="ECO:0007669"/>
    <property type="project" value="UniProtKB-SubCell"/>
</dbReference>
<dbReference type="PANTHER" id="PTHR42833">
    <property type="entry name" value="URIDYLATE KINASE"/>
    <property type="match status" value="1"/>
</dbReference>
<evidence type="ECO:0000313" key="14">
    <source>
        <dbReference type="Proteomes" id="UP000509301"/>
    </source>
</evidence>
<name>A0A6N0NRR0_9CREN</name>
<sequence>MKLVIKITGKFFDMEGDKSSLLSSIKELIGLGHRVALVTGGGGIARRYIDLGRTLGLNEASLDLLGIWVSRLNALLMAMAMQDLAYPKVPESLEQFMEFWAHGKVTVTGGFQPGQSTAAVSALVAEAISADYLLIITTVDGVYSADPKRNPNAKLLPKVTTLELKNILESSQSVRAGTYELLDPMAMKIIERSKIKVMVMGLSKIGSIDRILKGEETATIVEPV</sequence>
<feature type="binding site" evidence="11">
    <location>
        <position position="41"/>
    </location>
    <ligand>
        <name>UMP</name>
        <dbReference type="ChEBI" id="CHEBI:57865"/>
    </ligand>
</feature>
<evidence type="ECO:0000256" key="6">
    <source>
        <dbReference type="ARBA" id="ARBA00022741"/>
    </source>
</evidence>
<dbReference type="PANTHER" id="PTHR42833:SF4">
    <property type="entry name" value="URIDYLATE KINASE PUMPKIN, CHLOROPLASTIC"/>
    <property type="match status" value="1"/>
</dbReference>
<proteinExistence type="inferred from homology"/>
<dbReference type="GO" id="GO:0006225">
    <property type="term" value="P:UDP biosynthetic process"/>
    <property type="evidence" value="ECO:0007669"/>
    <property type="project" value="TreeGrafter"/>
</dbReference>
<protein>
    <recommendedName>
        <fullName evidence="11">Uridylate kinase</fullName>
        <shortName evidence="11">UK</shortName>
        <ecNumber evidence="11">2.7.4.22</ecNumber>
    </recommendedName>
    <alternativeName>
        <fullName evidence="11">Uridine monophosphate kinase</fullName>
        <shortName evidence="11">UMP kinase</shortName>
        <shortName evidence="11">UMPK</shortName>
    </alternativeName>
</protein>
<comment type="pathway">
    <text evidence="2 11">Pyrimidine metabolism; CTP biosynthesis via de novo pathway; UDP from UMP (UMPK route): step 1/1.</text>
</comment>
<dbReference type="EC" id="2.7.4.22" evidence="11"/>
<dbReference type="Pfam" id="PF00696">
    <property type="entry name" value="AA_kinase"/>
    <property type="match status" value="1"/>
</dbReference>
<dbReference type="InterPro" id="IPR036393">
    <property type="entry name" value="AceGlu_kinase-like_sf"/>
</dbReference>